<dbReference type="Proteomes" id="UP000198432">
    <property type="component" value="Unassembled WGS sequence"/>
</dbReference>
<sequence length="79" mass="9080">MRVIESCSQEHKEMLLAAITNKQGHILQQMKQAAEANRKELLVLENFFEVLIYSTWDEEPTRAEILTDAKLYNALTQGS</sequence>
<organism evidence="1 2">
    <name type="scientific">Pontibacter ummariensis</name>
    <dbReference type="NCBI Taxonomy" id="1610492"/>
    <lineage>
        <taxon>Bacteria</taxon>
        <taxon>Pseudomonadati</taxon>
        <taxon>Bacteroidota</taxon>
        <taxon>Cytophagia</taxon>
        <taxon>Cytophagales</taxon>
        <taxon>Hymenobacteraceae</taxon>
        <taxon>Pontibacter</taxon>
    </lineage>
</organism>
<accession>A0A239IZQ1</accession>
<evidence type="ECO:0000313" key="1">
    <source>
        <dbReference type="EMBL" id="SNS98688.1"/>
    </source>
</evidence>
<evidence type="ECO:0000313" key="2">
    <source>
        <dbReference type="Proteomes" id="UP000198432"/>
    </source>
</evidence>
<protein>
    <submittedName>
        <fullName evidence="1">Uncharacterized protein</fullName>
    </submittedName>
</protein>
<dbReference type="EMBL" id="FZOQ01000019">
    <property type="protein sequence ID" value="SNS98688.1"/>
    <property type="molecule type" value="Genomic_DNA"/>
</dbReference>
<dbReference type="RefSeq" id="WP_089320699.1">
    <property type="nucleotide sequence ID" value="NZ_FZOQ01000019.1"/>
</dbReference>
<reference evidence="2" key="1">
    <citation type="submission" date="2017-06" db="EMBL/GenBank/DDBJ databases">
        <authorList>
            <person name="Varghese N."/>
            <person name="Submissions S."/>
        </authorList>
    </citation>
    <scope>NUCLEOTIDE SEQUENCE [LARGE SCALE GENOMIC DNA]</scope>
    <source>
        <strain evidence="2">NKM1</strain>
    </source>
</reference>
<keyword evidence="2" id="KW-1185">Reference proteome</keyword>
<proteinExistence type="predicted"/>
<name>A0A239IZQ1_9BACT</name>
<gene>
    <name evidence="1" type="ORF">SAMN06296052_11980</name>
</gene>
<dbReference type="AlphaFoldDB" id="A0A239IZQ1"/>